<dbReference type="InterPro" id="IPR000515">
    <property type="entry name" value="MetI-like"/>
</dbReference>
<feature type="transmembrane region" description="Helical" evidence="7">
    <location>
        <begin position="273"/>
        <end position="294"/>
    </location>
</feature>
<evidence type="ECO:0000256" key="7">
    <source>
        <dbReference type="RuleBase" id="RU363032"/>
    </source>
</evidence>
<evidence type="ECO:0000256" key="6">
    <source>
        <dbReference type="ARBA" id="ARBA00023136"/>
    </source>
</evidence>
<keyword evidence="10" id="KW-1185">Reference proteome</keyword>
<protein>
    <submittedName>
        <fullName evidence="9">NitT/TauT family transport system permease protein</fullName>
    </submittedName>
</protein>
<dbReference type="SUPFAM" id="SSF161098">
    <property type="entry name" value="MetI-like"/>
    <property type="match status" value="1"/>
</dbReference>
<accession>A0A4Q7NV38</accession>
<evidence type="ECO:0000313" key="9">
    <source>
        <dbReference type="EMBL" id="RZS91091.1"/>
    </source>
</evidence>
<organism evidence="9 10">
    <name type="scientific">Motilibacter rhizosphaerae</name>
    <dbReference type="NCBI Taxonomy" id="598652"/>
    <lineage>
        <taxon>Bacteria</taxon>
        <taxon>Bacillati</taxon>
        <taxon>Actinomycetota</taxon>
        <taxon>Actinomycetes</taxon>
        <taxon>Motilibacterales</taxon>
        <taxon>Motilibacteraceae</taxon>
        <taxon>Motilibacter</taxon>
    </lineage>
</organism>
<proteinExistence type="inferred from homology"/>
<keyword evidence="6 7" id="KW-0472">Membrane</keyword>
<dbReference type="RefSeq" id="WP_130491200.1">
    <property type="nucleotide sequence ID" value="NZ_SGXD01000001.1"/>
</dbReference>
<dbReference type="GO" id="GO:0055085">
    <property type="term" value="P:transmembrane transport"/>
    <property type="evidence" value="ECO:0007669"/>
    <property type="project" value="InterPro"/>
</dbReference>
<feature type="transmembrane region" description="Helical" evidence="7">
    <location>
        <begin position="27"/>
        <end position="44"/>
    </location>
</feature>
<evidence type="ECO:0000259" key="8">
    <source>
        <dbReference type="PROSITE" id="PS50928"/>
    </source>
</evidence>
<keyword evidence="5 7" id="KW-1133">Transmembrane helix</keyword>
<dbReference type="EMBL" id="SGXD01000001">
    <property type="protein sequence ID" value="RZS91091.1"/>
    <property type="molecule type" value="Genomic_DNA"/>
</dbReference>
<evidence type="ECO:0000256" key="2">
    <source>
        <dbReference type="ARBA" id="ARBA00022448"/>
    </source>
</evidence>
<evidence type="ECO:0000256" key="5">
    <source>
        <dbReference type="ARBA" id="ARBA00022989"/>
    </source>
</evidence>
<name>A0A4Q7NV38_9ACTN</name>
<dbReference type="Pfam" id="PF00528">
    <property type="entry name" value="BPD_transp_1"/>
    <property type="match status" value="1"/>
</dbReference>
<comment type="subcellular location">
    <subcellularLocation>
        <location evidence="1 7">Cell membrane</location>
        <topology evidence="1 7">Multi-pass membrane protein</topology>
    </subcellularLocation>
</comment>
<sequence length="309" mass="31139">MTDAALETVAVASISLPRSRSERATRVASGVAGVAALALGWEAYKAVGPADGGSVLGLPVLPRSDDSSMPHVWHVLAVMGDPEVSAPGASSVGSSIAGALLRTGAYAVAGCLLGALVGLLLAVVMQRLRWVEEGLLPYVVLSQTVPLVALAPLVVGIGRSLPVPGGWQPWMSVTVVAAYLAFFPVAVGALRGLQSAPAASVELFRSIAATPAQTLLRLRLPAAVPYLVPAARLAAAASVVGAVVAEISTGTKGGIGRLIIAYAQQASTDPARVYAAVLAAGLLGLVLTTGAGLLELALPGDRDSRGGRR</sequence>
<evidence type="ECO:0000256" key="3">
    <source>
        <dbReference type="ARBA" id="ARBA00022475"/>
    </source>
</evidence>
<dbReference type="AlphaFoldDB" id="A0A4Q7NV38"/>
<dbReference type="PANTHER" id="PTHR30151">
    <property type="entry name" value="ALKANE SULFONATE ABC TRANSPORTER-RELATED, MEMBRANE SUBUNIT"/>
    <property type="match status" value="1"/>
</dbReference>
<comment type="similarity">
    <text evidence="7">Belongs to the binding-protein-dependent transport system permease family.</text>
</comment>
<dbReference type="InterPro" id="IPR035906">
    <property type="entry name" value="MetI-like_sf"/>
</dbReference>
<gene>
    <name evidence="9" type="ORF">EV189_0323</name>
</gene>
<dbReference type="GO" id="GO:0005886">
    <property type="term" value="C:plasma membrane"/>
    <property type="evidence" value="ECO:0007669"/>
    <property type="project" value="UniProtKB-SubCell"/>
</dbReference>
<feature type="transmembrane region" description="Helical" evidence="7">
    <location>
        <begin position="104"/>
        <end position="123"/>
    </location>
</feature>
<reference evidence="9 10" key="1">
    <citation type="submission" date="2019-02" db="EMBL/GenBank/DDBJ databases">
        <title>Genomic Encyclopedia of Type Strains, Phase IV (KMG-IV): sequencing the most valuable type-strain genomes for metagenomic binning, comparative biology and taxonomic classification.</title>
        <authorList>
            <person name="Goeker M."/>
        </authorList>
    </citation>
    <scope>NUCLEOTIDE SEQUENCE [LARGE SCALE GENOMIC DNA]</scope>
    <source>
        <strain evidence="9 10">DSM 45622</strain>
    </source>
</reference>
<keyword evidence="2 7" id="KW-0813">Transport</keyword>
<dbReference type="Proteomes" id="UP000293638">
    <property type="component" value="Unassembled WGS sequence"/>
</dbReference>
<keyword evidence="4 7" id="KW-0812">Transmembrane</keyword>
<evidence type="ECO:0000313" key="10">
    <source>
        <dbReference type="Proteomes" id="UP000293638"/>
    </source>
</evidence>
<dbReference type="Gene3D" id="1.10.3720.10">
    <property type="entry name" value="MetI-like"/>
    <property type="match status" value="1"/>
</dbReference>
<evidence type="ECO:0000256" key="4">
    <source>
        <dbReference type="ARBA" id="ARBA00022692"/>
    </source>
</evidence>
<dbReference type="PROSITE" id="PS50928">
    <property type="entry name" value="ABC_TM1"/>
    <property type="match status" value="1"/>
</dbReference>
<evidence type="ECO:0000256" key="1">
    <source>
        <dbReference type="ARBA" id="ARBA00004651"/>
    </source>
</evidence>
<feature type="transmembrane region" description="Helical" evidence="7">
    <location>
        <begin position="135"/>
        <end position="158"/>
    </location>
</feature>
<dbReference type="OrthoDB" id="9796361at2"/>
<feature type="transmembrane region" description="Helical" evidence="7">
    <location>
        <begin position="170"/>
        <end position="190"/>
    </location>
</feature>
<dbReference type="PANTHER" id="PTHR30151:SF41">
    <property type="entry name" value="ABC TRANSPORTER PERMEASE PROTEIN"/>
    <property type="match status" value="1"/>
</dbReference>
<comment type="caution">
    <text evidence="9">The sequence shown here is derived from an EMBL/GenBank/DDBJ whole genome shotgun (WGS) entry which is preliminary data.</text>
</comment>
<feature type="domain" description="ABC transmembrane type-1" evidence="8">
    <location>
        <begin position="100"/>
        <end position="295"/>
    </location>
</feature>
<keyword evidence="3" id="KW-1003">Cell membrane</keyword>